<dbReference type="Gene3D" id="3.40.30.10">
    <property type="entry name" value="Glutaredoxin"/>
    <property type="match status" value="1"/>
</dbReference>
<dbReference type="SUPFAM" id="SSF52833">
    <property type="entry name" value="Thioredoxin-like"/>
    <property type="match status" value="1"/>
</dbReference>
<proteinExistence type="predicted"/>
<accession>A0A317ENW6</accession>
<dbReference type="PROSITE" id="PS51352">
    <property type="entry name" value="THIOREDOXIN_2"/>
    <property type="match status" value="1"/>
</dbReference>
<evidence type="ECO:0000256" key="1">
    <source>
        <dbReference type="SAM" id="SignalP"/>
    </source>
</evidence>
<organism evidence="3 4">
    <name type="scientific">Pedobacter yonginense</name>
    <dbReference type="NCBI Taxonomy" id="651869"/>
    <lineage>
        <taxon>Bacteria</taxon>
        <taxon>Pseudomonadati</taxon>
        <taxon>Bacteroidota</taxon>
        <taxon>Sphingobacteriia</taxon>
        <taxon>Sphingobacteriales</taxon>
        <taxon>Sphingobacteriaceae</taxon>
        <taxon>Pedobacter</taxon>
    </lineage>
</organism>
<reference evidence="3 4" key="1">
    <citation type="submission" date="2018-05" db="EMBL/GenBank/DDBJ databases">
        <title>Pedobacter paludis sp. nov., isolated from wetland soil.</title>
        <authorList>
            <person name="Zhang Y."/>
            <person name="Wang G."/>
        </authorList>
    </citation>
    <scope>NUCLEOTIDE SEQUENCE [LARGE SCALE GENOMIC DNA]</scope>
    <source>
        <strain evidence="3 4">KCTC22721</strain>
    </source>
</reference>
<keyword evidence="4" id="KW-1185">Reference proteome</keyword>
<dbReference type="Pfam" id="PF13899">
    <property type="entry name" value="Thioredoxin_7"/>
    <property type="match status" value="1"/>
</dbReference>
<dbReference type="OrthoDB" id="195735at2"/>
<dbReference type="InterPro" id="IPR013766">
    <property type="entry name" value="Thioredoxin_domain"/>
</dbReference>
<sequence>MKKISVFIIALLISGVAFSQAKKEVVHIYNPQANAKADINAAVSKAAQENKHVLVQVGGNWCSWCIAFHNLVDSTATLKKYINDNFETVLVNYSPENKNEAVLADLGNPQRFGFPVFLVLDGKGKVLHIENSSYLETEEVAANGKKKVGHDVKKITSFLKGWTVTAVNPETYKAKAK</sequence>
<dbReference type="InterPro" id="IPR036249">
    <property type="entry name" value="Thioredoxin-like_sf"/>
</dbReference>
<evidence type="ECO:0000259" key="2">
    <source>
        <dbReference type="PROSITE" id="PS51352"/>
    </source>
</evidence>
<keyword evidence="1" id="KW-0732">Signal</keyword>
<gene>
    <name evidence="3" type="ORF">DHW03_08670</name>
</gene>
<feature type="domain" description="Thioredoxin" evidence="2">
    <location>
        <begin position="24"/>
        <end position="149"/>
    </location>
</feature>
<feature type="signal peptide" evidence="1">
    <location>
        <begin position="1"/>
        <end position="19"/>
    </location>
</feature>
<protein>
    <submittedName>
        <fullName evidence="3">Thioredoxin family protein</fullName>
    </submittedName>
</protein>
<comment type="caution">
    <text evidence="3">The sequence shown here is derived from an EMBL/GenBank/DDBJ whole genome shotgun (WGS) entry which is preliminary data.</text>
</comment>
<evidence type="ECO:0000313" key="4">
    <source>
        <dbReference type="Proteomes" id="UP000245379"/>
    </source>
</evidence>
<name>A0A317ENW6_9SPHI</name>
<dbReference type="AlphaFoldDB" id="A0A317ENW6"/>
<dbReference type="Proteomes" id="UP000245379">
    <property type="component" value="Unassembled WGS sequence"/>
</dbReference>
<evidence type="ECO:0000313" key="3">
    <source>
        <dbReference type="EMBL" id="PWS27649.1"/>
    </source>
</evidence>
<dbReference type="EMBL" id="QGNZ01000002">
    <property type="protein sequence ID" value="PWS27649.1"/>
    <property type="molecule type" value="Genomic_DNA"/>
</dbReference>
<feature type="chain" id="PRO_5016429041" evidence="1">
    <location>
        <begin position="20"/>
        <end position="177"/>
    </location>
</feature>